<feature type="region of interest" description="Disordered" evidence="1">
    <location>
        <begin position="107"/>
        <end position="135"/>
    </location>
</feature>
<feature type="compositionally biased region" description="Basic and acidic residues" evidence="1">
    <location>
        <begin position="109"/>
        <end position="123"/>
    </location>
</feature>
<sequence>MPVDEASKLSHVDEIMLRQVLPLWVQEGRPSSAAFSPNSNDEGNLSVDRRTIIDPKLAFEAYLQRGLKSGGVWGVSVGECHKEGLDCYSDPLDDNAAHALVNFGSASRNESRRIGGRLRDKAHSRGCLHPASDPV</sequence>
<accession>A0A1W1H010</accession>
<name>A0A1W1H010_9GAMM</name>
<dbReference type="EMBL" id="FWEU01000003">
    <property type="protein sequence ID" value="SLM24888.1"/>
    <property type="molecule type" value="Genomic_DNA"/>
</dbReference>
<dbReference type="Proteomes" id="UP000191133">
    <property type="component" value="Unassembled WGS sequence"/>
</dbReference>
<organism evidence="2 3">
    <name type="scientific">Stenotrophomonas indicatrix</name>
    <dbReference type="NCBI Taxonomy" id="2045451"/>
    <lineage>
        <taxon>Bacteria</taxon>
        <taxon>Pseudomonadati</taxon>
        <taxon>Pseudomonadota</taxon>
        <taxon>Gammaproteobacteria</taxon>
        <taxon>Lysobacterales</taxon>
        <taxon>Lysobacteraceae</taxon>
        <taxon>Stenotrophomonas</taxon>
    </lineage>
</organism>
<reference evidence="3" key="1">
    <citation type="submission" date="2016-10" db="EMBL/GenBank/DDBJ databases">
        <authorList>
            <person name="Varghese N."/>
        </authorList>
    </citation>
    <scope>NUCLEOTIDE SEQUENCE [LARGE SCALE GENOMIC DNA]</scope>
    <source>
        <strain evidence="3">92MFCol6.1</strain>
    </source>
</reference>
<evidence type="ECO:0000313" key="2">
    <source>
        <dbReference type="EMBL" id="SLM24888.1"/>
    </source>
</evidence>
<evidence type="ECO:0000256" key="1">
    <source>
        <dbReference type="SAM" id="MobiDB-lite"/>
    </source>
</evidence>
<evidence type="ECO:0000313" key="3">
    <source>
        <dbReference type="Proteomes" id="UP000191133"/>
    </source>
</evidence>
<gene>
    <name evidence="2" type="ORF">SAMN04488690_2616</name>
</gene>
<protein>
    <submittedName>
        <fullName evidence="2">Uncharacterized protein</fullName>
    </submittedName>
</protein>
<dbReference type="AlphaFoldDB" id="A0A1W1H010"/>
<proteinExistence type="predicted"/>